<evidence type="ECO:0000256" key="3">
    <source>
        <dbReference type="ARBA" id="ARBA00022692"/>
    </source>
</evidence>
<evidence type="ECO:0000313" key="7">
    <source>
        <dbReference type="EMBL" id="CAB3359986.1"/>
    </source>
</evidence>
<dbReference type="GO" id="GO:0012505">
    <property type="term" value="C:endomembrane system"/>
    <property type="evidence" value="ECO:0007669"/>
    <property type="project" value="TreeGrafter"/>
</dbReference>
<sequence>MIVLMRKGRGAQPKQERHTSVEFQQQSCVLSAVGTDFKHKAMLKSVHAEEGLRAYLESLAPEDGFILGLILGQRCQQHDYVIHLPPTPNFEYSDTEDDKPTNQVVKSLADLNAHNLQSHVENVSGLLSGGHNILGIYSVSKDSSINGVLDPSQLKKLESLTSKLSSQLPEKLVMHYNTASKKATCKYLDSKSRLNNLDFKFQSNPIRWEEIDARFVFDFKIPLPAGGKGVTSTKTNLKALLDEQEQLLKEAYCLIGGTVPNSESTLDSISGGLGDEEESRLEAEFLIRGPTETSLTKMKCSGVLNVGGHVHSRTFLHPKTTVEDVVTCLKEDIIRSLRTRIDLHTDSLVEEEEGSPEERVIQHDLPRRVLFSLPYSAAKISNYLLPGEESQDSQASLEQLLGFGFDDEAEELEDEVEDPELMLQPEDREMTPMGIEQASKPNNTALYIAIGALVLIFAITANVFLSSK</sequence>
<dbReference type="OrthoDB" id="21458at2759"/>
<evidence type="ECO:0000313" key="8">
    <source>
        <dbReference type="Proteomes" id="UP000494165"/>
    </source>
</evidence>
<reference evidence="7 8" key="1">
    <citation type="submission" date="2020-04" db="EMBL/GenBank/DDBJ databases">
        <authorList>
            <person name="Alioto T."/>
            <person name="Alioto T."/>
            <person name="Gomez Garrido J."/>
        </authorList>
    </citation>
    <scope>NUCLEOTIDE SEQUENCE [LARGE SCALE GENOMIC DNA]</scope>
</reference>
<evidence type="ECO:0000256" key="2">
    <source>
        <dbReference type="ARBA" id="ARBA00010131"/>
    </source>
</evidence>
<dbReference type="GO" id="GO:0008104">
    <property type="term" value="P:intracellular protein localization"/>
    <property type="evidence" value="ECO:0007669"/>
    <property type="project" value="TreeGrafter"/>
</dbReference>
<dbReference type="EMBL" id="CADEPI010000002">
    <property type="protein sequence ID" value="CAB3359986.1"/>
    <property type="molecule type" value="Genomic_DNA"/>
</dbReference>
<comment type="subcellular location">
    <subcellularLocation>
        <location evidence="1">Membrane</location>
    </subcellularLocation>
</comment>
<comment type="caution">
    <text evidence="7">The sequence shown here is derived from an EMBL/GenBank/DDBJ whole genome shotgun (WGS) entry which is preliminary data.</text>
</comment>
<keyword evidence="4 6" id="KW-1133">Transmembrane helix</keyword>
<dbReference type="AlphaFoldDB" id="A0A8S1BWC7"/>
<protein>
    <recommendedName>
        <fullName evidence="9">Protein odr-4 homolog</fullName>
    </recommendedName>
</protein>
<evidence type="ECO:0000256" key="5">
    <source>
        <dbReference type="ARBA" id="ARBA00023136"/>
    </source>
</evidence>
<dbReference type="PANTHER" id="PTHR33966">
    <property type="entry name" value="PROTEIN ODR-4 HOMOLOG"/>
    <property type="match status" value="1"/>
</dbReference>
<dbReference type="GO" id="GO:0016020">
    <property type="term" value="C:membrane"/>
    <property type="evidence" value="ECO:0007669"/>
    <property type="project" value="UniProtKB-SubCell"/>
</dbReference>
<evidence type="ECO:0000256" key="6">
    <source>
        <dbReference type="SAM" id="Phobius"/>
    </source>
</evidence>
<organism evidence="7 8">
    <name type="scientific">Cloeon dipterum</name>
    <dbReference type="NCBI Taxonomy" id="197152"/>
    <lineage>
        <taxon>Eukaryota</taxon>
        <taxon>Metazoa</taxon>
        <taxon>Ecdysozoa</taxon>
        <taxon>Arthropoda</taxon>
        <taxon>Hexapoda</taxon>
        <taxon>Insecta</taxon>
        <taxon>Pterygota</taxon>
        <taxon>Palaeoptera</taxon>
        <taxon>Ephemeroptera</taxon>
        <taxon>Pisciforma</taxon>
        <taxon>Baetidae</taxon>
        <taxon>Cloeon</taxon>
    </lineage>
</organism>
<dbReference type="Pfam" id="PF14778">
    <property type="entry name" value="ODR4-like"/>
    <property type="match status" value="1"/>
</dbReference>
<name>A0A8S1BWC7_9INSE</name>
<evidence type="ECO:0000256" key="4">
    <source>
        <dbReference type="ARBA" id="ARBA00022989"/>
    </source>
</evidence>
<comment type="similarity">
    <text evidence="2">Belongs to the ODR-4 family.</text>
</comment>
<dbReference type="InterPro" id="IPR029454">
    <property type="entry name" value="ODR-4-like"/>
</dbReference>
<dbReference type="Proteomes" id="UP000494165">
    <property type="component" value="Unassembled WGS sequence"/>
</dbReference>
<proteinExistence type="inferred from homology"/>
<dbReference type="PANTHER" id="PTHR33966:SF1">
    <property type="entry name" value="PROTEIN ODR-4 HOMOLOG"/>
    <property type="match status" value="1"/>
</dbReference>
<gene>
    <name evidence="7" type="ORF">CLODIP_2_CD07863</name>
</gene>
<keyword evidence="8" id="KW-1185">Reference proteome</keyword>
<evidence type="ECO:0008006" key="9">
    <source>
        <dbReference type="Google" id="ProtNLM"/>
    </source>
</evidence>
<accession>A0A8S1BWC7</accession>
<keyword evidence="3 6" id="KW-0812">Transmembrane</keyword>
<feature type="transmembrane region" description="Helical" evidence="6">
    <location>
        <begin position="445"/>
        <end position="465"/>
    </location>
</feature>
<keyword evidence="5 6" id="KW-0472">Membrane</keyword>
<evidence type="ECO:0000256" key="1">
    <source>
        <dbReference type="ARBA" id="ARBA00004370"/>
    </source>
</evidence>